<accession>A0AAW6LSL7</accession>
<protein>
    <recommendedName>
        <fullName evidence="3">HEAT repeat domain-containing protein</fullName>
    </recommendedName>
</protein>
<dbReference type="Proteomes" id="UP001217325">
    <property type="component" value="Unassembled WGS sequence"/>
</dbReference>
<dbReference type="RefSeq" id="WP_275232985.1">
    <property type="nucleotide sequence ID" value="NZ_JARDXE010000031.1"/>
</dbReference>
<comment type="caution">
    <text evidence="1">The sequence shown here is derived from an EMBL/GenBank/DDBJ whole genome shotgun (WGS) entry which is preliminary data.</text>
</comment>
<proteinExistence type="predicted"/>
<dbReference type="AlphaFoldDB" id="A0AAW6LSL7"/>
<dbReference type="EMBL" id="JARDXE010000031">
    <property type="protein sequence ID" value="MDE8649694.1"/>
    <property type="molecule type" value="Genomic_DNA"/>
</dbReference>
<gene>
    <name evidence="1" type="ORF">PXH69_32485</name>
</gene>
<sequence>MSEVIKYLVSDDIEANAHEQMFGVLEELYMEEDVPVRDALLSMITDDRYVQLWPVVTEILGEPRLAQGLQGVLKPE</sequence>
<evidence type="ECO:0000313" key="2">
    <source>
        <dbReference type="Proteomes" id="UP001217325"/>
    </source>
</evidence>
<evidence type="ECO:0000313" key="1">
    <source>
        <dbReference type="EMBL" id="MDE8649694.1"/>
    </source>
</evidence>
<evidence type="ECO:0008006" key="3">
    <source>
        <dbReference type="Google" id="ProtNLM"/>
    </source>
</evidence>
<organism evidence="1 2">
    <name type="scientific">Rhodococcus qingshengii</name>
    <dbReference type="NCBI Taxonomy" id="334542"/>
    <lineage>
        <taxon>Bacteria</taxon>
        <taxon>Bacillati</taxon>
        <taxon>Actinomycetota</taxon>
        <taxon>Actinomycetes</taxon>
        <taxon>Mycobacteriales</taxon>
        <taxon>Nocardiaceae</taxon>
        <taxon>Rhodococcus</taxon>
        <taxon>Rhodococcus erythropolis group</taxon>
    </lineage>
</organism>
<reference evidence="1" key="1">
    <citation type="submission" date="2023-02" db="EMBL/GenBank/DDBJ databases">
        <title>A novel hydrolase synthesized by Rhodococcus erythropolis HQ is responsible for the detoxification of Zearalenone.</title>
        <authorList>
            <person name="Hu J."/>
            <person name="Xu J."/>
        </authorList>
    </citation>
    <scope>NUCLEOTIDE SEQUENCE</scope>
    <source>
        <strain evidence="1">HQ</strain>
    </source>
</reference>
<name>A0AAW6LSL7_RHOSG</name>